<reference evidence="1 2" key="1">
    <citation type="submission" date="2019-08" db="EMBL/GenBank/DDBJ databases">
        <title>Seonamhaeicola sediminis sp. nov., isolated from marine sediment.</title>
        <authorList>
            <person name="Cao W.R."/>
        </authorList>
    </citation>
    <scope>NUCLEOTIDE SEQUENCE [LARGE SCALE GENOMIC DNA]</scope>
    <source>
        <strain evidence="1 2">B011</strain>
    </source>
</reference>
<dbReference type="PROSITE" id="PS51257">
    <property type="entry name" value="PROKAR_LIPOPROTEIN"/>
    <property type="match status" value="1"/>
</dbReference>
<comment type="caution">
    <text evidence="1">The sequence shown here is derived from an EMBL/GenBank/DDBJ whole genome shotgun (WGS) entry which is preliminary data.</text>
</comment>
<protein>
    <submittedName>
        <fullName evidence="1">Uncharacterized protein</fullName>
    </submittedName>
</protein>
<organism evidence="1 2">
    <name type="scientific">Seonamhaeicola marinus</name>
    <dbReference type="NCBI Taxonomy" id="1912246"/>
    <lineage>
        <taxon>Bacteria</taxon>
        <taxon>Pseudomonadati</taxon>
        <taxon>Bacteroidota</taxon>
        <taxon>Flavobacteriia</taxon>
        <taxon>Flavobacteriales</taxon>
        <taxon>Flavobacteriaceae</taxon>
    </lineage>
</organism>
<keyword evidence="2" id="KW-1185">Reference proteome</keyword>
<name>A0A5D0HKI8_9FLAO</name>
<sequence length="371" mass="40440">MKTKLLSIICILVVTFSCQQENLNEDISGSTISDLINDKKNKENTIVECDFDLENFALSLPDSVSATTTSKLGEAAYFLLDIHDSNLKGNDIEAWCIDLYLSLDIEGPLDFGVYSSYETLPQGAFDKPENFDLINWILNQDYVGSVSPSGGTYTYGHVQWAIWELLDNNNCQICSNLTNPTGNWTSDSSNLTKGQEILNAAIANGEDFIPSCGDLIGIVLIPDGKQPLIITKEIPRKLKGCETAFAIGNTTDGEGDDSTCFIEDGFSRWGWTIGPIAEGEYTYNVYAGAGQCDTDKGALVGTVSVNYNNGDVIVTYNIDESYNLLETHTYAGTNPYPIKGKKETVAPGQFKIEPNLSGDIYVIAHSVVCGE</sequence>
<accession>A0A5D0HKI8</accession>
<gene>
    <name evidence="1" type="ORF">FUA24_19945</name>
</gene>
<evidence type="ECO:0000313" key="2">
    <source>
        <dbReference type="Proteomes" id="UP000323930"/>
    </source>
</evidence>
<dbReference type="Proteomes" id="UP000323930">
    <property type="component" value="Unassembled WGS sequence"/>
</dbReference>
<dbReference type="OrthoDB" id="599464at2"/>
<dbReference type="EMBL" id="VSDQ01000718">
    <property type="protein sequence ID" value="TYA71826.1"/>
    <property type="molecule type" value="Genomic_DNA"/>
</dbReference>
<dbReference type="AlphaFoldDB" id="A0A5D0HKI8"/>
<dbReference type="RefSeq" id="WP_148544813.1">
    <property type="nucleotide sequence ID" value="NZ_VSDQ01000718.1"/>
</dbReference>
<proteinExistence type="predicted"/>
<evidence type="ECO:0000313" key="1">
    <source>
        <dbReference type="EMBL" id="TYA71826.1"/>
    </source>
</evidence>